<dbReference type="PANTHER" id="PTHR37955:SF1">
    <property type="entry name" value="DEP DOMAIN-CONTAINING PROTEIN"/>
    <property type="match status" value="1"/>
</dbReference>
<feature type="transmembrane region" description="Helical" evidence="5">
    <location>
        <begin position="224"/>
        <end position="243"/>
    </location>
</feature>
<comment type="subcellular location">
    <subcellularLocation>
        <location evidence="1">Membrane</location>
        <topology evidence="1">Multi-pass membrane protein</topology>
    </subcellularLocation>
</comment>
<dbReference type="Proteomes" id="UP000831684">
    <property type="component" value="Chromosome"/>
</dbReference>
<keyword evidence="2 5" id="KW-0812">Transmembrane</keyword>
<evidence type="ECO:0000256" key="2">
    <source>
        <dbReference type="ARBA" id="ARBA00022692"/>
    </source>
</evidence>
<name>A0A9E7D7Y4_9HYPH</name>
<feature type="transmembrane region" description="Helical" evidence="5">
    <location>
        <begin position="255"/>
        <end position="273"/>
    </location>
</feature>
<dbReference type="Pfam" id="PF03595">
    <property type="entry name" value="SLAC1"/>
    <property type="match status" value="1"/>
</dbReference>
<feature type="transmembrane region" description="Helical" evidence="5">
    <location>
        <begin position="139"/>
        <end position="159"/>
    </location>
</feature>
<dbReference type="EMBL" id="CP083239">
    <property type="protein sequence ID" value="UOK72771.1"/>
    <property type="molecule type" value="Genomic_DNA"/>
</dbReference>
<sequence>MTSFLLHMRPIFFGTVLGIGGLANGWRVASRLWGAPVLIGEALAVLAFGLWLLWSVLYALKWRFHPAAAREEIRHPAQGLIAALAPVSTLIAAIAIGPHVPLLGWGLFIAGAAGVALYAAWSVGGLWQGGRAPQEVTPILYLPTVGGGLVAGIASATFGQPALGWMFFGMGVFSWLSMESVFLTRLFQHGLPATARASLGMELAPPAVACVAYLSLAPGPADRAALALFGYGCFLALVMLRLVPWLRQQPFGPGAWGYTFGVASLPLAALKLVEQGAGAPVTQMALALFVAGNAIIGWIALRSLVGVIGFFRRRPG</sequence>
<dbReference type="InterPro" id="IPR038665">
    <property type="entry name" value="Voltage-dep_anion_channel_sf"/>
</dbReference>
<evidence type="ECO:0000256" key="3">
    <source>
        <dbReference type="ARBA" id="ARBA00022989"/>
    </source>
</evidence>
<proteinExistence type="predicted"/>
<dbReference type="PANTHER" id="PTHR37955">
    <property type="entry name" value="TELLURITE RESISTANCE PROTEIN TEHA"/>
    <property type="match status" value="1"/>
</dbReference>
<feature type="transmembrane region" description="Helical" evidence="5">
    <location>
        <begin position="80"/>
        <end position="97"/>
    </location>
</feature>
<evidence type="ECO:0000256" key="4">
    <source>
        <dbReference type="ARBA" id="ARBA00023136"/>
    </source>
</evidence>
<dbReference type="AlphaFoldDB" id="A0A9E7D7Y4"/>
<gene>
    <name evidence="6" type="ORF">K9D25_08755</name>
</gene>
<evidence type="ECO:0000256" key="1">
    <source>
        <dbReference type="ARBA" id="ARBA00004141"/>
    </source>
</evidence>
<dbReference type="KEGG" id="apol:K9D25_08755"/>
<accession>A0A9E7D7Y4</accession>
<dbReference type="GO" id="GO:0046583">
    <property type="term" value="F:monoatomic cation efflux transmembrane transporter activity"/>
    <property type="evidence" value="ECO:0007669"/>
    <property type="project" value="TreeGrafter"/>
</dbReference>
<feature type="transmembrane region" description="Helical" evidence="5">
    <location>
        <begin position="35"/>
        <end position="60"/>
    </location>
</feature>
<reference evidence="6" key="1">
    <citation type="submission" date="2021-09" db="EMBL/GenBank/DDBJ databases">
        <title>Network and meta-omics reveal the key degrader and cooperation patterns in an efficient 1,4-dioxane-degrading microbial community.</title>
        <authorList>
            <person name="Dai C."/>
        </authorList>
    </citation>
    <scope>NUCLEOTIDE SEQUENCE</scope>
    <source>
        <strain evidence="6">ZM13</strain>
    </source>
</reference>
<feature type="transmembrane region" description="Helical" evidence="5">
    <location>
        <begin position="165"/>
        <end position="187"/>
    </location>
</feature>
<feature type="transmembrane region" description="Helical" evidence="5">
    <location>
        <begin position="199"/>
        <end position="218"/>
    </location>
</feature>
<feature type="transmembrane region" description="Helical" evidence="5">
    <location>
        <begin position="285"/>
        <end position="311"/>
    </location>
</feature>
<organism evidence="6 7">
    <name type="scientific">Ancylobacter polymorphus</name>
    <dbReference type="NCBI Taxonomy" id="223390"/>
    <lineage>
        <taxon>Bacteria</taxon>
        <taxon>Pseudomonadati</taxon>
        <taxon>Pseudomonadota</taxon>
        <taxon>Alphaproteobacteria</taxon>
        <taxon>Hyphomicrobiales</taxon>
        <taxon>Xanthobacteraceae</taxon>
        <taxon>Ancylobacter</taxon>
    </lineage>
</organism>
<keyword evidence="4 5" id="KW-0472">Membrane</keyword>
<protein>
    <submittedName>
        <fullName evidence="6">Dicarboxylate transporter/tellurite-resistance protein TehA</fullName>
    </submittedName>
</protein>
<dbReference type="GO" id="GO:0005886">
    <property type="term" value="C:plasma membrane"/>
    <property type="evidence" value="ECO:0007669"/>
    <property type="project" value="TreeGrafter"/>
</dbReference>
<dbReference type="RefSeq" id="WP_244450468.1">
    <property type="nucleotide sequence ID" value="NZ_CP083239.1"/>
</dbReference>
<feature type="transmembrane region" description="Helical" evidence="5">
    <location>
        <begin position="103"/>
        <end position="127"/>
    </location>
</feature>
<evidence type="ECO:0000256" key="5">
    <source>
        <dbReference type="SAM" id="Phobius"/>
    </source>
</evidence>
<dbReference type="InterPro" id="IPR004695">
    <property type="entry name" value="SLAC1/Mae1/Ssu1/TehA"/>
</dbReference>
<dbReference type="Gene3D" id="1.50.10.150">
    <property type="entry name" value="Voltage-dependent anion channel"/>
    <property type="match status" value="1"/>
</dbReference>
<evidence type="ECO:0000313" key="6">
    <source>
        <dbReference type="EMBL" id="UOK72771.1"/>
    </source>
</evidence>
<evidence type="ECO:0000313" key="7">
    <source>
        <dbReference type="Proteomes" id="UP000831684"/>
    </source>
</evidence>
<keyword evidence="3 5" id="KW-1133">Transmembrane helix</keyword>
<dbReference type="InterPro" id="IPR052951">
    <property type="entry name" value="Tellurite_res_ion_channel"/>
</dbReference>